<dbReference type="PIRSF" id="PIRSF021290">
    <property type="entry name" value="DUF1273"/>
    <property type="match status" value="1"/>
</dbReference>
<reference evidence="3" key="3">
    <citation type="submission" date="2020-01" db="EMBL/GenBank/DDBJ databases">
        <authorList>
            <person name="Cousin F.J."/>
            <person name="Le Guellec R."/>
            <person name="Cretenet M."/>
        </authorList>
    </citation>
    <scope>NUCLEOTIDE SEQUENCE</scope>
    <source>
        <strain evidence="3">UCMA 15228</strain>
    </source>
</reference>
<reference evidence="2" key="2">
    <citation type="submission" date="2019-01" db="EMBL/GenBank/DDBJ databases">
        <title>Oenococcus sicerae UCMA17102.</title>
        <authorList>
            <person name="Cousin F.J."/>
            <person name="Le Guellec R."/>
            <person name="Cretenet M."/>
        </authorList>
    </citation>
    <scope>NUCLEOTIDE SEQUENCE</scope>
    <source>
        <strain evidence="2">UCMA17102</strain>
    </source>
</reference>
<evidence type="ECO:0000256" key="1">
    <source>
        <dbReference type="HAMAP-Rule" id="MF_01575"/>
    </source>
</evidence>
<keyword evidence="4" id="KW-1185">Reference proteome</keyword>
<evidence type="ECO:0000313" key="3">
    <source>
        <dbReference type="EMBL" id="QAS70508.1"/>
    </source>
</evidence>
<proteinExistence type="inferred from homology"/>
<gene>
    <name evidence="3" type="ORF">DLJ48_08230</name>
    <name evidence="2" type="ORF">EVC35_02230</name>
</gene>
<evidence type="ECO:0000313" key="2">
    <source>
        <dbReference type="EMBL" id="MDN6899822.1"/>
    </source>
</evidence>
<dbReference type="HAMAP" id="MF_01575">
    <property type="entry name" value="UPF0398"/>
    <property type="match status" value="1"/>
</dbReference>
<dbReference type="AlphaFoldDB" id="A0AAJ1R8P5"/>
<sequence>MKKRLWLTGYRSFELGTFGDEDPKIQVIKRALKDTFIDELENNQLEWLITSGQMGVEQWACQVALELTKEFPELKTAIMLPFSDFGANWNDDHKQQLISLRTSVTFSEALTKESYKSPIQLRNFQQFMLKHTDEALLVYDPENPGKTDFDYKAVKEYQQKHPGYLLKLIDFDALTDVANDMEEENRSW</sequence>
<organism evidence="2 5">
    <name type="scientific">Oenococcus sicerae</name>
    <dbReference type="NCBI Taxonomy" id="2203724"/>
    <lineage>
        <taxon>Bacteria</taxon>
        <taxon>Bacillati</taxon>
        <taxon>Bacillota</taxon>
        <taxon>Bacilli</taxon>
        <taxon>Lactobacillales</taxon>
        <taxon>Lactobacillaceae</taxon>
        <taxon>Oenococcus</taxon>
    </lineage>
</organism>
<dbReference type="InterPro" id="IPR010697">
    <property type="entry name" value="YspA"/>
</dbReference>
<accession>A0AAJ1R8P5</accession>
<dbReference type="PANTHER" id="PTHR38440:SF1">
    <property type="entry name" value="UPF0398 PROTEIN SPR0331"/>
    <property type="match status" value="1"/>
</dbReference>
<dbReference type="PANTHER" id="PTHR38440">
    <property type="entry name" value="UPF0398 PROTEIN YPSA"/>
    <property type="match status" value="1"/>
</dbReference>
<dbReference type="SUPFAM" id="SSF102405">
    <property type="entry name" value="MCP/YpsA-like"/>
    <property type="match status" value="1"/>
</dbReference>
<dbReference type="EMBL" id="CP029684">
    <property type="protein sequence ID" value="QAS70508.1"/>
    <property type="molecule type" value="Genomic_DNA"/>
</dbReference>
<name>A0AAJ1R8P5_9LACO</name>
<evidence type="ECO:0000313" key="4">
    <source>
        <dbReference type="Proteomes" id="UP000286907"/>
    </source>
</evidence>
<protein>
    <recommendedName>
        <fullName evidence="1">UPF0398 protein DLJ48_08230</fullName>
    </recommendedName>
</protein>
<dbReference type="RefSeq" id="WP_128686974.1">
    <property type="nucleotide sequence ID" value="NZ_CP029684.2"/>
</dbReference>
<dbReference type="EMBL" id="SDWY01000001">
    <property type="protein sequence ID" value="MDN6899822.1"/>
    <property type="molecule type" value="Genomic_DNA"/>
</dbReference>
<evidence type="ECO:0000313" key="5">
    <source>
        <dbReference type="Proteomes" id="UP001167919"/>
    </source>
</evidence>
<reference evidence="3 4" key="1">
    <citation type="journal article" date="2019" name="Syst. Appl. Microbiol.">
        <title>Oenococcus sicerae sp. nov., isolated from French cider.</title>
        <authorList>
            <person name="Cousin F.J."/>
            <person name="Le Guellec R."/>
            <person name="Chagnot C."/>
            <person name="Goux D."/>
            <person name="Dalmasso M."/>
            <person name="Laplace J.M."/>
            <person name="Cretenet M."/>
        </authorList>
    </citation>
    <scope>NUCLEOTIDE SEQUENCE [LARGE SCALE GENOMIC DNA]</scope>
    <source>
        <strain evidence="3 4">UCMA 15228</strain>
    </source>
</reference>
<dbReference type="Proteomes" id="UP000286907">
    <property type="component" value="Chromosome"/>
</dbReference>
<dbReference type="Pfam" id="PF06908">
    <property type="entry name" value="YpsA"/>
    <property type="match status" value="1"/>
</dbReference>
<dbReference type="NCBIfam" id="NF010181">
    <property type="entry name" value="PRK13660.1"/>
    <property type="match status" value="1"/>
</dbReference>
<comment type="similarity">
    <text evidence="1">Belongs to the UPF0398 family.</text>
</comment>
<dbReference type="Gene3D" id="3.40.50.450">
    <property type="match status" value="1"/>
</dbReference>
<dbReference type="Proteomes" id="UP001167919">
    <property type="component" value="Unassembled WGS sequence"/>
</dbReference>